<protein>
    <submittedName>
        <fullName evidence="1">Uncharacterized protein</fullName>
    </submittedName>
</protein>
<reference evidence="1" key="1">
    <citation type="submission" date="2024-07" db="EMBL/GenBank/DDBJ databases">
        <title>A survey of Mimosa microsymbionts across Brazilian biomes reveals a high diversity of Paraburkholderia nodulating endemic species, but also that Cupriavidus is common as a symbiont of widespread species.</title>
        <authorList>
            <person name="Rouws L."/>
            <person name="Barauna A."/>
            <person name="Beukes C."/>
            <person name="Rouws J.R.C."/>
            <person name="De Faria S.M."/>
            <person name="Gross E."/>
            <person name="Bueno Dos Reis Junior F."/>
            <person name="Simon M.F."/>
            <person name="Maluk M."/>
            <person name="Odee D.W."/>
            <person name="Kenicer G."/>
            <person name="Young J.P.W."/>
            <person name="Reis V.M."/>
            <person name="Zilli J."/>
            <person name="James E.K."/>
        </authorList>
    </citation>
    <scope>NUCLEOTIDE SEQUENCE</scope>
    <source>
        <strain evidence="1">EG181B</strain>
    </source>
</reference>
<accession>A0ACC6UD08</accession>
<name>A0ACC6UD08_9BURK</name>
<comment type="caution">
    <text evidence="1">The sequence shown here is derived from an EMBL/GenBank/DDBJ whole genome shotgun (WGS) entry which is preliminary data.</text>
</comment>
<gene>
    <name evidence="1" type="ORF">AB4Y32_38790</name>
</gene>
<dbReference type="EMBL" id="JBFRCH010000058">
    <property type="protein sequence ID" value="MEX3937608.1"/>
    <property type="molecule type" value="Genomic_DNA"/>
</dbReference>
<organism evidence="1 2">
    <name type="scientific">Paraburkholderia phymatum</name>
    <dbReference type="NCBI Taxonomy" id="148447"/>
    <lineage>
        <taxon>Bacteria</taxon>
        <taxon>Pseudomonadati</taxon>
        <taxon>Pseudomonadota</taxon>
        <taxon>Betaproteobacteria</taxon>
        <taxon>Burkholderiales</taxon>
        <taxon>Burkholderiaceae</taxon>
        <taxon>Paraburkholderia</taxon>
    </lineage>
</organism>
<evidence type="ECO:0000313" key="1">
    <source>
        <dbReference type="EMBL" id="MEX3937608.1"/>
    </source>
</evidence>
<proteinExistence type="predicted"/>
<evidence type="ECO:0000313" key="2">
    <source>
        <dbReference type="Proteomes" id="UP001558850"/>
    </source>
</evidence>
<dbReference type="Proteomes" id="UP001558850">
    <property type="component" value="Unassembled WGS sequence"/>
</dbReference>
<keyword evidence="2" id="KW-1185">Reference proteome</keyword>
<sequence>MKETVKKWLRELGAALPEDDVIQPEIIEVPSGPKEWCAFNGDAALKAFAVAKL</sequence>